<accession>H2Y059</accession>
<evidence type="ECO:0000313" key="1">
    <source>
        <dbReference type="Ensembl" id="ENSCINP00000035293.1"/>
    </source>
</evidence>
<evidence type="ECO:0000313" key="2">
    <source>
        <dbReference type="Proteomes" id="UP000008144"/>
    </source>
</evidence>
<sequence length="84" mass="10247">NKFNCKVNIKYLLNFHSIVRRKHSKTQILERVYQLKQVLIKKKQIYLWHNFSCKYFFRFQIHNFIALCKTSLAKKTSSLVFFTS</sequence>
<dbReference type="EMBL" id="EAAA01000851">
    <property type="status" value="NOT_ANNOTATED_CDS"/>
    <property type="molecule type" value="Genomic_DNA"/>
</dbReference>
<proteinExistence type="predicted"/>
<protein>
    <submittedName>
        <fullName evidence="1">Uncharacterized protein</fullName>
    </submittedName>
</protein>
<keyword evidence="2" id="KW-1185">Reference proteome</keyword>
<dbReference type="HOGENOM" id="CLU_2533188_0_0_1"/>
<dbReference type="Ensembl" id="ENSCINT00000032675.1">
    <property type="protein sequence ID" value="ENSCINP00000035293.1"/>
    <property type="gene ID" value="ENSCING00000021668.1"/>
</dbReference>
<dbReference type="InParanoid" id="H2Y059"/>
<reference evidence="1" key="4">
    <citation type="submission" date="2025-09" db="UniProtKB">
        <authorList>
            <consortium name="Ensembl"/>
        </authorList>
    </citation>
    <scope>IDENTIFICATION</scope>
</reference>
<dbReference type="AlphaFoldDB" id="H2Y059"/>
<name>H2Y059_CIOIN</name>
<reference evidence="1" key="3">
    <citation type="submission" date="2025-08" db="UniProtKB">
        <authorList>
            <consortium name="Ensembl"/>
        </authorList>
    </citation>
    <scope>IDENTIFICATION</scope>
</reference>
<dbReference type="Proteomes" id="UP000008144">
    <property type="component" value="Chromosome 12"/>
</dbReference>
<reference evidence="1" key="2">
    <citation type="journal article" date="2008" name="Genome Biol.">
        <title>Improved genome assembly and evidence-based global gene model set for the chordate Ciona intestinalis: new insight into intron and operon populations.</title>
        <authorList>
            <person name="Satou Y."/>
            <person name="Mineta K."/>
            <person name="Ogasawara M."/>
            <person name="Sasakura Y."/>
            <person name="Shoguchi E."/>
            <person name="Ueno K."/>
            <person name="Yamada L."/>
            <person name="Matsumoto J."/>
            <person name="Wasserscheid J."/>
            <person name="Dewar K."/>
            <person name="Wiley G.B."/>
            <person name="Macmil S.L."/>
            <person name="Roe B.A."/>
            <person name="Zeller R.W."/>
            <person name="Hastings K.E."/>
            <person name="Lemaire P."/>
            <person name="Lindquist E."/>
            <person name="Endo T."/>
            <person name="Hotta K."/>
            <person name="Inaba K."/>
        </authorList>
    </citation>
    <scope>NUCLEOTIDE SEQUENCE [LARGE SCALE GENOMIC DNA]</scope>
    <source>
        <strain evidence="1">wild type</strain>
    </source>
</reference>
<organism evidence="1 2">
    <name type="scientific">Ciona intestinalis</name>
    <name type="common">Transparent sea squirt</name>
    <name type="synonym">Ascidia intestinalis</name>
    <dbReference type="NCBI Taxonomy" id="7719"/>
    <lineage>
        <taxon>Eukaryota</taxon>
        <taxon>Metazoa</taxon>
        <taxon>Chordata</taxon>
        <taxon>Tunicata</taxon>
        <taxon>Ascidiacea</taxon>
        <taxon>Phlebobranchia</taxon>
        <taxon>Cionidae</taxon>
        <taxon>Ciona</taxon>
    </lineage>
</organism>
<reference evidence="2" key="1">
    <citation type="journal article" date="2002" name="Science">
        <title>The draft genome of Ciona intestinalis: insights into chordate and vertebrate origins.</title>
        <authorList>
            <person name="Dehal P."/>
            <person name="Satou Y."/>
            <person name="Campbell R.K."/>
            <person name="Chapman J."/>
            <person name="Degnan B."/>
            <person name="De Tomaso A."/>
            <person name="Davidson B."/>
            <person name="Di Gregorio A."/>
            <person name="Gelpke M."/>
            <person name="Goodstein D.M."/>
            <person name="Harafuji N."/>
            <person name="Hastings K.E."/>
            <person name="Ho I."/>
            <person name="Hotta K."/>
            <person name="Huang W."/>
            <person name="Kawashima T."/>
            <person name="Lemaire P."/>
            <person name="Martinez D."/>
            <person name="Meinertzhagen I.A."/>
            <person name="Necula S."/>
            <person name="Nonaka M."/>
            <person name="Putnam N."/>
            <person name="Rash S."/>
            <person name="Saiga H."/>
            <person name="Satake M."/>
            <person name="Terry A."/>
            <person name="Yamada L."/>
            <person name="Wang H.G."/>
            <person name="Awazu S."/>
            <person name="Azumi K."/>
            <person name="Boore J."/>
            <person name="Branno M."/>
            <person name="Chin-Bow S."/>
            <person name="DeSantis R."/>
            <person name="Doyle S."/>
            <person name="Francino P."/>
            <person name="Keys D.N."/>
            <person name="Haga S."/>
            <person name="Hayashi H."/>
            <person name="Hino K."/>
            <person name="Imai K.S."/>
            <person name="Inaba K."/>
            <person name="Kano S."/>
            <person name="Kobayashi K."/>
            <person name="Kobayashi M."/>
            <person name="Lee B.I."/>
            <person name="Makabe K.W."/>
            <person name="Manohar C."/>
            <person name="Matassi G."/>
            <person name="Medina M."/>
            <person name="Mochizuki Y."/>
            <person name="Mount S."/>
            <person name="Morishita T."/>
            <person name="Miura S."/>
            <person name="Nakayama A."/>
            <person name="Nishizaka S."/>
            <person name="Nomoto H."/>
            <person name="Ohta F."/>
            <person name="Oishi K."/>
            <person name="Rigoutsos I."/>
            <person name="Sano M."/>
            <person name="Sasaki A."/>
            <person name="Sasakura Y."/>
            <person name="Shoguchi E."/>
            <person name="Shin-i T."/>
            <person name="Spagnuolo A."/>
            <person name="Stainier D."/>
            <person name="Suzuki M.M."/>
            <person name="Tassy O."/>
            <person name="Takatori N."/>
            <person name="Tokuoka M."/>
            <person name="Yagi K."/>
            <person name="Yoshizaki F."/>
            <person name="Wada S."/>
            <person name="Zhang C."/>
            <person name="Hyatt P.D."/>
            <person name="Larimer F."/>
            <person name="Detter C."/>
            <person name="Doggett N."/>
            <person name="Glavina T."/>
            <person name="Hawkins T."/>
            <person name="Richardson P."/>
            <person name="Lucas S."/>
            <person name="Kohara Y."/>
            <person name="Levine M."/>
            <person name="Satoh N."/>
            <person name="Rokhsar D.S."/>
        </authorList>
    </citation>
    <scope>NUCLEOTIDE SEQUENCE [LARGE SCALE GENOMIC DNA]</scope>
</reference>